<evidence type="ECO:0000259" key="6">
    <source>
        <dbReference type="Pfam" id="PF00150"/>
    </source>
</evidence>
<feature type="transmembrane region" description="Helical" evidence="5">
    <location>
        <begin position="828"/>
        <end position="849"/>
    </location>
</feature>
<feature type="compositionally biased region" description="Low complexity" evidence="4">
    <location>
        <begin position="691"/>
        <end position="715"/>
    </location>
</feature>
<dbReference type="AlphaFoldDB" id="A0AAD4QJ86"/>
<evidence type="ECO:0000256" key="1">
    <source>
        <dbReference type="ARBA" id="ARBA00005641"/>
    </source>
</evidence>
<keyword evidence="3" id="KW-0326">Glycosidase</keyword>
<comment type="similarity">
    <text evidence="1">Belongs to the glycosyl hydrolase 5 (cellulase A) family.</text>
</comment>
<dbReference type="PROSITE" id="PS00659">
    <property type="entry name" value="GLYCOSYL_HYDROL_F5"/>
    <property type="match status" value="1"/>
</dbReference>
<reference evidence="8" key="1">
    <citation type="journal article" date="2022" name="New Phytol.">
        <title>Evolutionary transition to the ectomycorrhizal habit in the genomes of a hyperdiverse lineage of mushroom-forming fungi.</title>
        <authorList>
            <person name="Looney B."/>
            <person name="Miyauchi S."/>
            <person name="Morin E."/>
            <person name="Drula E."/>
            <person name="Courty P.E."/>
            <person name="Kohler A."/>
            <person name="Kuo A."/>
            <person name="LaButti K."/>
            <person name="Pangilinan J."/>
            <person name="Lipzen A."/>
            <person name="Riley R."/>
            <person name="Andreopoulos W."/>
            <person name="He G."/>
            <person name="Johnson J."/>
            <person name="Nolan M."/>
            <person name="Tritt A."/>
            <person name="Barry K.W."/>
            <person name="Grigoriev I.V."/>
            <person name="Nagy L.G."/>
            <person name="Hibbett D."/>
            <person name="Henrissat B."/>
            <person name="Matheny P.B."/>
            <person name="Labbe J."/>
            <person name="Martin F.M."/>
        </authorList>
    </citation>
    <scope>NUCLEOTIDE SEQUENCE</scope>
    <source>
        <strain evidence="8">BPL690</strain>
    </source>
</reference>
<keyword evidence="2 8" id="KW-0378">Hydrolase</keyword>
<dbReference type="SUPFAM" id="SSF51445">
    <property type="entry name" value="(Trans)glycosidases"/>
    <property type="match status" value="1"/>
</dbReference>
<dbReference type="InterPro" id="IPR041036">
    <property type="entry name" value="GH5_C"/>
</dbReference>
<evidence type="ECO:0000256" key="4">
    <source>
        <dbReference type="SAM" id="MobiDB-lite"/>
    </source>
</evidence>
<dbReference type="Gene3D" id="3.20.20.80">
    <property type="entry name" value="Glycosidases"/>
    <property type="match status" value="2"/>
</dbReference>
<keyword evidence="5" id="KW-0472">Membrane</keyword>
<evidence type="ECO:0000256" key="5">
    <source>
        <dbReference type="SAM" id="Phobius"/>
    </source>
</evidence>
<feature type="domain" description="Glycoside hydrolase family 5 C-terminal" evidence="7">
    <location>
        <begin position="653"/>
        <end position="785"/>
    </location>
</feature>
<dbReference type="GO" id="GO:1904462">
    <property type="term" value="P:ergosteryl 3-beta-D-glucoside catabolic process"/>
    <property type="evidence" value="ECO:0007669"/>
    <property type="project" value="TreeGrafter"/>
</dbReference>
<dbReference type="InterPro" id="IPR052066">
    <property type="entry name" value="Glycosphingolipid_Hydrolases"/>
</dbReference>
<dbReference type="GO" id="GO:0050295">
    <property type="term" value="F:steryl-beta-glucosidase activity"/>
    <property type="evidence" value="ECO:0007669"/>
    <property type="project" value="TreeGrafter"/>
</dbReference>
<dbReference type="Pfam" id="PF18564">
    <property type="entry name" value="Glyco_hydro_5_C"/>
    <property type="match status" value="1"/>
</dbReference>
<dbReference type="InterPro" id="IPR018087">
    <property type="entry name" value="Glyco_hydro_5_CS"/>
</dbReference>
<feature type="region of interest" description="Disordered" evidence="4">
    <location>
        <begin position="14"/>
        <end position="51"/>
    </location>
</feature>
<evidence type="ECO:0000256" key="3">
    <source>
        <dbReference type="ARBA" id="ARBA00023295"/>
    </source>
</evidence>
<dbReference type="GO" id="GO:0000272">
    <property type="term" value="P:polysaccharide catabolic process"/>
    <property type="evidence" value="ECO:0007669"/>
    <property type="project" value="InterPro"/>
</dbReference>
<dbReference type="InterPro" id="IPR017853">
    <property type="entry name" value="GH"/>
</dbReference>
<gene>
    <name evidence="8" type="ORF">B0F90DRAFT_1845026</name>
</gene>
<protein>
    <submittedName>
        <fullName evidence="8">Glycoside hydrolase family 5 protein</fullName>
    </submittedName>
</protein>
<feature type="compositionally biased region" description="Low complexity" evidence="4">
    <location>
        <begin position="36"/>
        <end position="46"/>
    </location>
</feature>
<dbReference type="InterPro" id="IPR001547">
    <property type="entry name" value="Glyco_hydro_5"/>
</dbReference>
<accession>A0AAD4QJ86</accession>
<sequence length="852" mass="94597">MAESIDSSFILVGAEQSQVLPPPSRPPTVTSDGTFPSSISTPTSPIDSNVSSVGTLEPVHHPSVDPTYVAGSTSSYAHDWSRDTTGGIRTHGRHFIDAYGRVCNLRGVNLSGNCKTPVNDDHATFPAGAETVTFVGRPFPLDKAPQHLARLRRWGLTFVRFLITWEAVEHEGPGIYDVSYLSYLRSVLSLLPQYGLTAFVALHQDVWSRYAGGSGAPAWTLEHVGFDLHALEESGAAWLRGVCGGGYTKAERGLWPCGYQKLAASTMATCFWAGDVFAPKLRVRDGASIQRFLQDAFLDMWEAVARAVGDLDGVLGFEMMNEPHRGYVDLPSLHGFDYNTDLHLGDVPSAFQSFLLGTGHPTNVDHWTRSFPMPTRRTGKTLLNPQGRKAWREDGPTGGQDLWEMHGVWEWDDTKNIGKVLRESYFVNDPTTGRKIDWYTDFYYPFLKRWTERVRNAVSNGHGHEKLFFAEPIPNEFCPTSWTPEHQPPNMVFAPHWYDLRVLFDKAHGEFSVNVQAISRGVNPLKTFYWGHKGARDNFSTQIRSLVEAGYSSLGERPVIIGECGLPMDMNGRVAFKSDDWTWQRRMMDAMITALERASVGFTLWNYNPENDDTRGDDWNGENFSWFSNSRSAHAHDTKELDFGGRILDAVVRPYPTKTAGVPLSFEYEMATGAFAYSWAVPPLSSSSFPGATATATATTEGTGTTVQGEQQQQQRLTKGPSVRTPPLRGHPQLLARETEIFVPSQLTRGRRLIVNGLKAGDAYVYDEARQTLFILPVATATQTQTQTQTQTAEEQQSGQAVSVVHTVRVRFDPPLEGELPNDFWGDFAGPIGAVSVVLLALVAYYVLLERI</sequence>
<evidence type="ECO:0000259" key="7">
    <source>
        <dbReference type="Pfam" id="PF18564"/>
    </source>
</evidence>
<evidence type="ECO:0000313" key="8">
    <source>
        <dbReference type="EMBL" id="KAI0291364.1"/>
    </source>
</evidence>
<keyword evidence="9" id="KW-1185">Reference proteome</keyword>
<proteinExistence type="inferred from homology"/>
<dbReference type="PANTHER" id="PTHR31308:SF5">
    <property type="entry name" value="ERGOSTERYL-BETA-GLUCOSIDASE"/>
    <property type="match status" value="1"/>
</dbReference>
<comment type="caution">
    <text evidence="8">The sequence shown here is derived from an EMBL/GenBank/DDBJ whole genome shotgun (WGS) entry which is preliminary data.</text>
</comment>
<dbReference type="Pfam" id="PF00150">
    <property type="entry name" value="Cellulase"/>
    <property type="match status" value="1"/>
</dbReference>
<feature type="region of interest" description="Disordered" evidence="4">
    <location>
        <begin position="690"/>
        <end position="731"/>
    </location>
</feature>
<evidence type="ECO:0000313" key="9">
    <source>
        <dbReference type="Proteomes" id="UP001203297"/>
    </source>
</evidence>
<feature type="domain" description="Glycoside hydrolase family 5" evidence="6">
    <location>
        <begin position="135"/>
        <end position="325"/>
    </location>
</feature>
<dbReference type="Proteomes" id="UP001203297">
    <property type="component" value="Unassembled WGS sequence"/>
</dbReference>
<dbReference type="EMBL" id="WTXG01000163">
    <property type="protein sequence ID" value="KAI0291364.1"/>
    <property type="molecule type" value="Genomic_DNA"/>
</dbReference>
<dbReference type="PANTHER" id="PTHR31308">
    <property type="match status" value="1"/>
</dbReference>
<keyword evidence="5" id="KW-1133">Transmembrane helix</keyword>
<keyword evidence="5" id="KW-0812">Transmembrane</keyword>
<evidence type="ECO:0000256" key="2">
    <source>
        <dbReference type="ARBA" id="ARBA00022801"/>
    </source>
</evidence>
<organism evidence="8 9">
    <name type="scientific">Multifurca ochricompacta</name>
    <dbReference type="NCBI Taxonomy" id="376703"/>
    <lineage>
        <taxon>Eukaryota</taxon>
        <taxon>Fungi</taxon>
        <taxon>Dikarya</taxon>
        <taxon>Basidiomycota</taxon>
        <taxon>Agaricomycotina</taxon>
        <taxon>Agaricomycetes</taxon>
        <taxon>Russulales</taxon>
        <taxon>Russulaceae</taxon>
        <taxon>Multifurca</taxon>
    </lineage>
</organism>
<name>A0AAD4QJ86_9AGAM</name>